<dbReference type="PANTHER" id="PTHR43875:SF15">
    <property type="entry name" value="TREHALOSE IMPORT ATP-BINDING PROTEIN SUGC"/>
    <property type="match status" value="1"/>
</dbReference>
<keyword evidence="1" id="KW-0813">Transport</keyword>
<comment type="caution">
    <text evidence="9">The sequence shown here is derived from an EMBL/GenBank/DDBJ whole genome shotgun (WGS) entry which is preliminary data.</text>
</comment>
<evidence type="ECO:0000313" key="10">
    <source>
        <dbReference type="Proteomes" id="UP000646749"/>
    </source>
</evidence>
<dbReference type="InterPro" id="IPR003439">
    <property type="entry name" value="ABC_transporter-like_ATP-bd"/>
</dbReference>
<keyword evidence="3" id="KW-0547">Nucleotide-binding</keyword>
<gene>
    <name evidence="9" type="ORF">Pen02_22140</name>
</gene>
<accession>A0ABQ4DXU1</accession>
<keyword evidence="5" id="KW-1278">Translocase</keyword>
<dbReference type="PROSITE" id="PS00211">
    <property type="entry name" value="ABC_TRANSPORTER_1"/>
    <property type="match status" value="1"/>
</dbReference>
<dbReference type="SUPFAM" id="SSF50331">
    <property type="entry name" value="MOP-like"/>
    <property type="match status" value="1"/>
</dbReference>
<reference evidence="9 10" key="1">
    <citation type="submission" date="2021-01" db="EMBL/GenBank/DDBJ databases">
        <title>Whole genome shotgun sequence of Plantactinospora endophytica NBRC 110450.</title>
        <authorList>
            <person name="Komaki H."/>
            <person name="Tamura T."/>
        </authorList>
    </citation>
    <scope>NUCLEOTIDE SEQUENCE [LARGE SCALE GENOMIC DNA]</scope>
    <source>
        <strain evidence="9 10">NBRC 110450</strain>
    </source>
</reference>
<dbReference type="SMART" id="SM00382">
    <property type="entry name" value="AAA"/>
    <property type="match status" value="1"/>
</dbReference>
<evidence type="ECO:0000256" key="2">
    <source>
        <dbReference type="ARBA" id="ARBA00022475"/>
    </source>
</evidence>
<dbReference type="Gene3D" id="2.40.50.140">
    <property type="entry name" value="Nucleic acid-binding proteins"/>
    <property type="match status" value="1"/>
</dbReference>
<dbReference type="InterPro" id="IPR017871">
    <property type="entry name" value="ABC_transporter-like_CS"/>
</dbReference>
<keyword evidence="10" id="KW-1185">Reference proteome</keyword>
<dbReference type="InterPro" id="IPR047641">
    <property type="entry name" value="ABC_transpr_MalK/UgpC-like"/>
</dbReference>
<keyword evidence="6" id="KW-0472">Membrane</keyword>
<evidence type="ECO:0000256" key="5">
    <source>
        <dbReference type="ARBA" id="ARBA00022967"/>
    </source>
</evidence>
<feature type="region of interest" description="Disordered" evidence="7">
    <location>
        <begin position="365"/>
        <end position="438"/>
    </location>
</feature>
<evidence type="ECO:0000256" key="3">
    <source>
        <dbReference type="ARBA" id="ARBA00022741"/>
    </source>
</evidence>
<evidence type="ECO:0000256" key="1">
    <source>
        <dbReference type="ARBA" id="ARBA00022448"/>
    </source>
</evidence>
<evidence type="ECO:0000313" key="9">
    <source>
        <dbReference type="EMBL" id="GIG87278.1"/>
    </source>
</evidence>
<dbReference type="Pfam" id="PF17912">
    <property type="entry name" value="OB_MalK"/>
    <property type="match status" value="1"/>
</dbReference>
<dbReference type="InterPro" id="IPR040582">
    <property type="entry name" value="OB_MalK-like"/>
</dbReference>
<dbReference type="InterPro" id="IPR003593">
    <property type="entry name" value="AAA+_ATPase"/>
</dbReference>
<evidence type="ECO:0000256" key="6">
    <source>
        <dbReference type="ARBA" id="ARBA00023136"/>
    </source>
</evidence>
<organism evidence="9 10">
    <name type="scientific">Plantactinospora endophytica</name>
    <dbReference type="NCBI Taxonomy" id="673535"/>
    <lineage>
        <taxon>Bacteria</taxon>
        <taxon>Bacillati</taxon>
        <taxon>Actinomycetota</taxon>
        <taxon>Actinomycetes</taxon>
        <taxon>Micromonosporales</taxon>
        <taxon>Micromonosporaceae</taxon>
        <taxon>Plantactinospora</taxon>
    </lineage>
</organism>
<dbReference type="EMBL" id="BONW01000009">
    <property type="protein sequence ID" value="GIG87278.1"/>
    <property type="molecule type" value="Genomic_DNA"/>
</dbReference>
<dbReference type="SUPFAM" id="SSF52540">
    <property type="entry name" value="P-loop containing nucleoside triphosphate hydrolases"/>
    <property type="match status" value="1"/>
</dbReference>
<dbReference type="Gene3D" id="2.40.50.100">
    <property type="match status" value="1"/>
</dbReference>
<name>A0ABQ4DXU1_9ACTN</name>
<evidence type="ECO:0000256" key="7">
    <source>
        <dbReference type="SAM" id="MobiDB-lite"/>
    </source>
</evidence>
<dbReference type="Pfam" id="PF00005">
    <property type="entry name" value="ABC_tran"/>
    <property type="match status" value="1"/>
</dbReference>
<feature type="compositionally biased region" description="Low complexity" evidence="7">
    <location>
        <begin position="381"/>
        <end position="431"/>
    </location>
</feature>
<feature type="domain" description="ABC transporter" evidence="8">
    <location>
        <begin position="4"/>
        <end position="235"/>
    </location>
</feature>
<dbReference type="GO" id="GO:0005524">
    <property type="term" value="F:ATP binding"/>
    <property type="evidence" value="ECO:0007669"/>
    <property type="project" value="UniProtKB-KW"/>
</dbReference>
<dbReference type="InterPro" id="IPR008995">
    <property type="entry name" value="Mo/tungstate-bd_C_term_dom"/>
</dbReference>
<evidence type="ECO:0000259" key="8">
    <source>
        <dbReference type="PROSITE" id="PS50893"/>
    </source>
</evidence>
<dbReference type="InterPro" id="IPR012340">
    <property type="entry name" value="NA-bd_OB-fold"/>
</dbReference>
<dbReference type="Gene3D" id="3.40.50.300">
    <property type="entry name" value="P-loop containing nucleotide triphosphate hydrolases"/>
    <property type="match status" value="1"/>
</dbReference>
<proteinExistence type="predicted"/>
<dbReference type="InterPro" id="IPR027417">
    <property type="entry name" value="P-loop_NTPase"/>
</dbReference>
<evidence type="ECO:0000256" key="4">
    <source>
        <dbReference type="ARBA" id="ARBA00022840"/>
    </source>
</evidence>
<dbReference type="RefSeq" id="WP_203865858.1">
    <property type="nucleotide sequence ID" value="NZ_BONW01000009.1"/>
</dbReference>
<protein>
    <submittedName>
        <fullName evidence="9">Sugar ABC transporter ATP-binding protein</fullName>
    </submittedName>
</protein>
<dbReference type="PANTHER" id="PTHR43875">
    <property type="entry name" value="MALTODEXTRIN IMPORT ATP-BINDING PROTEIN MSMX"/>
    <property type="match status" value="1"/>
</dbReference>
<dbReference type="Proteomes" id="UP000646749">
    <property type="component" value="Unassembled WGS sequence"/>
</dbReference>
<sequence>MAAITLHRLGKVYPGGVRALDALDLAIADGEFFALLGPSGCGKTTLLRTIAGLEVATEGTVRIGDRDVTDLQPGRRDVAMVFQDYALFPHMTVEENIGYPLRIKKVPRAARHDKATETAAELGLTGLLDRRPGQLSGGQQQRVALARAMACHPQVFLLDEPLSNLDARLRLEARTFLKRLQRELGVTCVFVTHDQAEALALADRIAVLESGRIRQVGTPVEVFRQPANTFVAGFIGSTPMNLLDAEVAGDAVLVAGARLPLPAPVRALVADGDRVVYGVRPEYLDLHPAPVPGALAGRVVVVENLGSSSLVSLDLPGPDGAAGAGLQVVVPEGREPAIGSTGWAVPRDGRSLVYRNGELLHATEPAGATTDPAHAVGPAADSSVTDSPVTDSPVTDSPVTDSSVTGSSVTDSPVGGSVPAGGAVAGSAAGSGAAGGPA</sequence>
<keyword evidence="2" id="KW-1003">Cell membrane</keyword>
<keyword evidence="4 9" id="KW-0067">ATP-binding</keyword>
<dbReference type="PROSITE" id="PS50893">
    <property type="entry name" value="ABC_TRANSPORTER_2"/>
    <property type="match status" value="1"/>
</dbReference>